<accession>A0A1W4XAT8</accession>
<gene>
    <name evidence="10" type="primary">LOC108742497</name>
</gene>
<evidence type="ECO:0000313" key="10">
    <source>
        <dbReference type="RefSeq" id="XP_018333236.1"/>
    </source>
</evidence>
<evidence type="ECO:0000256" key="2">
    <source>
        <dbReference type="ARBA" id="ARBA00022723"/>
    </source>
</evidence>
<keyword evidence="5 8" id="KW-0496">Mitochondrion</keyword>
<dbReference type="GeneID" id="108742497"/>
<proteinExistence type="inferred from homology"/>
<dbReference type="STRING" id="224129.A0A1W4XAT8"/>
<comment type="subunit">
    <text evidence="8">Component of a multi-subunit COQ enzyme complex.</text>
</comment>
<dbReference type="GO" id="GO:0008270">
    <property type="term" value="F:zinc ion binding"/>
    <property type="evidence" value="ECO:0007669"/>
    <property type="project" value="UniProtKB-UniRule"/>
</dbReference>
<comment type="catalytic activity">
    <reaction evidence="8">
        <text>a 4-hydroxy-3-methoxy-5-(all-trans-polyprenyl)benzoate + H(+) = a 2-methoxy-6-(all-trans-polyprenyl)phenol + CO2</text>
        <dbReference type="Rhea" id="RHEA:81179"/>
        <dbReference type="Rhea" id="RHEA-COMP:9551"/>
        <dbReference type="Rhea" id="RHEA-COMP:10931"/>
        <dbReference type="ChEBI" id="CHEBI:15378"/>
        <dbReference type="ChEBI" id="CHEBI:16526"/>
        <dbReference type="ChEBI" id="CHEBI:62731"/>
        <dbReference type="ChEBI" id="CHEBI:84443"/>
        <dbReference type="EC" id="4.1.1.130"/>
    </reaction>
</comment>
<evidence type="ECO:0000256" key="8">
    <source>
        <dbReference type="HAMAP-Rule" id="MF_03111"/>
    </source>
</evidence>
<comment type="function">
    <text evidence="8">Lyase that catalyzes the C1-decarboxylation of 4-hydroxy-3-methoxy-5-(all-trans-polyprenyl)benzoic acid into 2-methoxy-6-(all-trans-polyprenyl)phenol during ubiquinone biosynthesis.</text>
</comment>
<sequence length="273" mass="31799">MKPLNVWQIPNQFLLSYNRVLQILSAHAEVSSKASNSFGDFDEDFAKNYIETTSFQKFLLALGSGYVVLRDPFKVHMSTCFSETTGLYAAGNLLKRVESTEEGRRLLMDKPRVNSKTIDLEKLKHLPDDTFGKAYFNFLFQNNLTPDSRHVVRFIKDINVAYVIQRYREIHDFVHTVLGMPPNTLGETTVKWVEAYQTKLPYCVMGVIFGPLSIPSKKRSIYFKYYAPWGFQTAKDCKFLYNIYFEKRWEQPLTELRDELCIETLNLPQQIKL</sequence>
<dbReference type="GO" id="GO:0031314">
    <property type="term" value="C:extrinsic component of mitochondrial inner membrane"/>
    <property type="evidence" value="ECO:0007669"/>
    <property type="project" value="UniProtKB-UniRule"/>
</dbReference>
<dbReference type="OrthoDB" id="4249at2759"/>
<dbReference type="Pfam" id="PF05019">
    <property type="entry name" value="Coq4"/>
    <property type="match status" value="1"/>
</dbReference>
<evidence type="ECO:0000256" key="5">
    <source>
        <dbReference type="ARBA" id="ARBA00023128"/>
    </source>
</evidence>
<name>A0A1W4XAT8_AGRPL</name>
<protein>
    <recommendedName>
        <fullName evidence="8">Ubiquinone biosynthesis protein COQ4 homolog, mitochondrial</fullName>
    </recommendedName>
    <alternativeName>
        <fullName evidence="8">4-hydroxy-3-methoxy-5-polyprenylbenzoate decarboxylase</fullName>
        <ecNumber evidence="8">4.1.1.130</ecNumber>
    </alternativeName>
    <alternativeName>
        <fullName evidence="8">Coenzyme Q biosynthesis protein 4 homolog</fullName>
    </alternativeName>
</protein>
<feature type="binding site" evidence="8">
    <location>
        <position position="171"/>
    </location>
    <ligand>
        <name>Zn(2+)</name>
        <dbReference type="ChEBI" id="CHEBI:29105"/>
    </ligand>
</feature>
<feature type="binding site" evidence="8">
    <location>
        <position position="187"/>
    </location>
    <ligand>
        <name>Zn(2+)</name>
        <dbReference type="ChEBI" id="CHEBI:29105"/>
    </ligand>
</feature>
<keyword evidence="2 8" id="KW-0479">Metal-binding</keyword>
<dbReference type="PANTHER" id="PTHR12922:SF7">
    <property type="entry name" value="UBIQUINONE BIOSYNTHESIS PROTEIN COQ4 HOMOLOG, MITOCHONDRIAL"/>
    <property type="match status" value="1"/>
</dbReference>
<keyword evidence="6 8" id="KW-0472">Membrane</keyword>
<comment type="subcellular location">
    <subcellularLocation>
        <location evidence="8">Mitochondrion inner membrane</location>
        <topology evidence="8">Peripheral membrane protein</topology>
        <orientation evidence="8">Matrix side</orientation>
    </subcellularLocation>
</comment>
<dbReference type="EC" id="4.1.1.130" evidence="8"/>
<dbReference type="UniPathway" id="UPA00232"/>
<evidence type="ECO:0000256" key="1">
    <source>
        <dbReference type="ARBA" id="ARBA00022688"/>
    </source>
</evidence>
<keyword evidence="4 8" id="KW-0862">Zinc</keyword>
<keyword evidence="7 8" id="KW-0456">Lyase</keyword>
<feature type="binding site" evidence="8">
    <location>
        <position position="172"/>
    </location>
    <ligand>
        <name>Zn(2+)</name>
        <dbReference type="ChEBI" id="CHEBI:29105"/>
    </ligand>
</feature>
<comment type="cofactor">
    <cofactor evidence="8">
        <name>Zn(2+)</name>
        <dbReference type="ChEBI" id="CHEBI:29105"/>
    </cofactor>
</comment>
<dbReference type="InterPro" id="IPR027540">
    <property type="entry name" value="Coq4_euk"/>
</dbReference>
<dbReference type="PANTHER" id="PTHR12922">
    <property type="entry name" value="UBIQUINONE BIOSYNTHESIS PROTEIN"/>
    <property type="match status" value="1"/>
</dbReference>
<feature type="binding site" evidence="8">
    <location>
        <position position="175"/>
    </location>
    <ligand>
        <name>Zn(2+)</name>
        <dbReference type="ChEBI" id="CHEBI:29105"/>
    </ligand>
</feature>
<evidence type="ECO:0000256" key="4">
    <source>
        <dbReference type="ARBA" id="ARBA00022833"/>
    </source>
</evidence>
<comment type="pathway">
    <text evidence="8">Cofactor biosynthesis; ubiquinone biosynthesis.</text>
</comment>
<dbReference type="GO" id="GO:0120539">
    <property type="term" value="F:4-hydroxy-3-methoxy-5-polyprenylbenzoate decarboxylase activity"/>
    <property type="evidence" value="ECO:0007669"/>
    <property type="project" value="UniProtKB-EC"/>
</dbReference>
<evidence type="ECO:0000256" key="7">
    <source>
        <dbReference type="ARBA" id="ARBA00023239"/>
    </source>
</evidence>
<dbReference type="KEGG" id="apln:108742497"/>
<keyword evidence="1 8" id="KW-0831">Ubiquinone biosynthesis</keyword>
<dbReference type="RefSeq" id="XP_018333236.1">
    <property type="nucleotide sequence ID" value="XM_018477734.1"/>
</dbReference>
<comment type="similarity">
    <text evidence="8">Belongs to the COQ4 family.</text>
</comment>
<dbReference type="HAMAP" id="MF_03111">
    <property type="entry name" value="Coq4"/>
    <property type="match status" value="1"/>
</dbReference>
<dbReference type="InterPro" id="IPR007715">
    <property type="entry name" value="Coq4"/>
</dbReference>
<dbReference type="Proteomes" id="UP000192223">
    <property type="component" value="Unplaced"/>
</dbReference>
<dbReference type="AlphaFoldDB" id="A0A1W4XAT8"/>
<dbReference type="InParanoid" id="A0A1W4XAT8"/>
<keyword evidence="9" id="KW-1185">Reference proteome</keyword>
<reference evidence="10" key="1">
    <citation type="submission" date="2025-08" db="UniProtKB">
        <authorList>
            <consortium name="RefSeq"/>
        </authorList>
    </citation>
    <scope>IDENTIFICATION</scope>
    <source>
        <tissue evidence="10">Entire body</tissue>
    </source>
</reference>
<organism evidence="9 10">
    <name type="scientific">Agrilus planipennis</name>
    <name type="common">Emerald ash borer</name>
    <name type="synonym">Agrilus marcopoli</name>
    <dbReference type="NCBI Taxonomy" id="224129"/>
    <lineage>
        <taxon>Eukaryota</taxon>
        <taxon>Metazoa</taxon>
        <taxon>Ecdysozoa</taxon>
        <taxon>Arthropoda</taxon>
        <taxon>Hexapoda</taxon>
        <taxon>Insecta</taxon>
        <taxon>Pterygota</taxon>
        <taxon>Neoptera</taxon>
        <taxon>Endopterygota</taxon>
        <taxon>Coleoptera</taxon>
        <taxon>Polyphaga</taxon>
        <taxon>Elateriformia</taxon>
        <taxon>Buprestoidea</taxon>
        <taxon>Buprestidae</taxon>
        <taxon>Agrilinae</taxon>
        <taxon>Agrilus</taxon>
    </lineage>
</organism>
<evidence type="ECO:0000313" key="9">
    <source>
        <dbReference type="Proteomes" id="UP000192223"/>
    </source>
</evidence>
<evidence type="ECO:0000256" key="3">
    <source>
        <dbReference type="ARBA" id="ARBA00022792"/>
    </source>
</evidence>
<keyword evidence="3 8" id="KW-0999">Mitochondrion inner membrane</keyword>
<evidence type="ECO:0000256" key="6">
    <source>
        <dbReference type="ARBA" id="ARBA00023136"/>
    </source>
</evidence>